<dbReference type="InterPro" id="IPR025714">
    <property type="entry name" value="Methyltranfer_dom"/>
</dbReference>
<dbReference type="GO" id="GO:0008168">
    <property type="term" value="F:methyltransferase activity"/>
    <property type="evidence" value="ECO:0007669"/>
    <property type="project" value="UniProtKB-KW"/>
</dbReference>
<dbReference type="AlphaFoldDB" id="A0A937RNT5"/>
<dbReference type="InterPro" id="IPR036390">
    <property type="entry name" value="WH_DNA-bd_sf"/>
</dbReference>
<dbReference type="EMBL" id="JAEACQ010000303">
    <property type="protein sequence ID" value="MBL7632275.1"/>
    <property type="molecule type" value="Genomic_DNA"/>
</dbReference>
<evidence type="ECO:0000313" key="4">
    <source>
        <dbReference type="Proteomes" id="UP000604475"/>
    </source>
</evidence>
<dbReference type="Pfam" id="PF13847">
    <property type="entry name" value="Methyltransf_31"/>
    <property type="match status" value="1"/>
</dbReference>
<feature type="region of interest" description="Disordered" evidence="1">
    <location>
        <begin position="109"/>
        <end position="138"/>
    </location>
</feature>
<dbReference type="CDD" id="cd02440">
    <property type="entry name" value="AdoMet_MTases"/>
    <property type="match status" value="1"/>
</dbReference>
<gene>
    <name evidence="3" type="ORF">I7412_35010</name>
</gene>
<accession>A0A937RNT5</accession>
<comment type="caution">
    <text evidence="3">The sequence shown here is derived from an EMBL/GenBank/DDBJ whole genome shotgun (WGS) entry which is preliminary data.</text>
</comment>
<organism evidence="3 4">
    <name type="scientific">Frankia nepalensis</name>
    <dbReference type="NCBI Taxonomy" id="1836974"/>
    <lineage>
        <taxon>Bacteria</taxon>
        <taxon>Bacillati</taxon>
        <taxon>Actinomycetota</taxon>
        <taxon>Actinomycetes</taxon>
        <taxon>Frankiales</taxon>
        <taxon>Frankiaceae</taxon>
        <taxon>Frankia</taxon>
    </lineage>
</organism>
<evidence type="ECO:0000313" key="3">
    <source>
        <dbReference type="EMBL" id="MBL7632275.1"/>
    </source>
</evidence>
<evidence type="ECO:0000256" key="1">
    <source>
        <dbReference type="SAM" id="MobiDB-lite"/>
    </source>
</evidence>
<dbReference type="SUPFAM" id="SSF53335">
    <property type="entry name" value="S-adenosyl-L-methionine-dependent methyltransferases"/>
    <property type="match status" value="1"/>
</dbReference>
<keyword evidence="3" id="KW-0808">Transferase</keyword>
<dbReference type="InterPro" id="IPR029063">
    <property type="entry name" value="SAM-dependent_MTases_sf"/>
</dbReference>
<keyword evidence="3" id="KW-0489">Methyltransferase</keyword>
<dbReference type="Gene3D" id="3.40.50.150">
    <property type="entry name" value="Vaccinia Virus protein VP39"/>
    <property type="match status" value="1"/>
</dbReference>
<feature type="region of interest" description="Disordered" evidence="1">
    <location>
        <begin position="1"/>
        <end position="21"/>
    </location>
</feature>
<dbReference type="InterPro" id="IPR036388">
    <property type="entry name" value="WH-like_DNA-bd_sf"/>
</dbReference>
<feature type="compositionally biased region" description="Low complexity" evidence="1">
    <location>
        <begin position="109"/>
        <end position="120"/>
    </location>
</feature>
<dbReference type="InterPro" id="IPR053173">
    <property type="entry name" value="SAM-binding_MTase"/>
</dbReference>
<feature type="compositionally biased region" description="Pro residues" evidence="1">
    <location>
        <begin position="121"/>
        <end position="137"/>
    </location>
</feature>
<sequence>MSTETIQGQVADDAVSGDAVHGDAVHGDAVHEDAVGAFAERVFEAALGAMELQAMYLGDRLGWYAALAERGPMTAPELAAATGTAPRYAREWLEHQAVSGYLTVDDQTAPATAPSVSPATVPAPPVSPATVPAPPASPADTRRFRLPPAHAEVLANPDSLYYLSPLARFLSATGRQAPALLDAYRGGGGVSWEQYGADAREAQAALNRPLFLRALCQELLPAAPDVHARLLAGGRVADIGCGFGWSSIGLARGYPGITVDGYDPDTPSIVDAERNADRYGVGDRVSFHDVDAASVVGKVADAGEYDVAFAFECVHDMSDPVSVLAAARRLLRPDGFLVVMDERTEETFTAPGSPIERLFYGFSVGGCLPDGLSRAPSVGTGTVMRPATLAGYAAEAGFSSTEILPIEHEMFRFYRLLP</sequence>
<name>A0A937RNT5_9ACTN</name>
<dbReference type="PANTHER" id="PTHR45128:SF1">
    <property type="entry name" value="S-ADENOSYLMETHIONINE-DEPENDENT METHYLTRANSFERASE RV2258C"/>
    <property type="match status" value="1"/>
</dbReference>
<feature type="domain" description="Methyltransferase" evidence="2">
    <location>
        <begin position="233"/>
        <end position="348"/>
    </location>
</feature>
<dbReference type="Proteomes" id="UP000604475">
    <property type="component" value="Unassembled WGS sequence"/>
</dbReference>
<dbReference type="Gene3D" id="1.10.10.10">
    <property type="entry name" value="Winged helix-like DNA-binding domain superfamily/Winged helix DNA-binding domain"/>
    <property type="match status" value="1"/>
</dbReference>
<dbReference type="GO" id="GO:0032259">
    <property type="term" value="P:methylation"/>
    <property type="evidence" value="ECO:0007669"/>
    <property type="project" value="UniProtKB-KW"/>
</dbReference>
<reference evidence="3" key="1">
    <citation type="submission" date="2020-12" db="EMBL/GenBank/DDBJ databases">
        <title>Genomic characterization of non-nitrogen-fixing Frankia strains.</title>
        <authorList>
            <person name="Carlos-Shanley C."/>
            <person name="Guerra T."/>
            <person name="Hahn D."/>
        </authorList>
    </citation>
    <scope>NUCLEOTIDE SEQUENCE</scope>
    <source>
        <strain evidence="3">CN6</strain>
    </source>
</reference>
<evidence type="ECO:0000259" key="2">
    <source>
        <dbReference type="Pfam" id="PF13847"/>
    </source>
</evidence>
<dbReference type="PANTHER" id="PTHR45128">
    <property type="entry name" value="METHYLTRANSFERASE TYPE 11"/>
    <property type="match status" value="1"/>
</dbReference>
<keyword evidence="4" id="KW-1185">Reference proteome</keyword>
<dbReference type="SUPFAM" id="SSF46785">
    <property type="entry name" value="Winged helix' DNA-binding domain"/>
    <property type="match status" value="1"/>
</dbReference>
<protein>
    <submittedName>
        <fullName evidence="3">Methyltransferase domain-containing protein</fullName>
    </submittedName>
</protein>
<proteinExistence type="predicted"/>